<keyword evidence="5" id="KW-0067">ATP-binding</keyword>
<evidence type="ECO:0000256" key="8">
    <source>
        <dbReference type="SAM" id="Phobius"/>
    </source>
</evidence>
<dbReference type="GO" id="GO:0016020">
    <property type="term" value="C:membrane"/>
    <property type="evidence" value="ECO:0007669"/>
    <property type="project" value="UniProtKB-SubCell"/>
</dbReference>
<dbReference type="PROSITE" id="PS50893">
    <property type="entry name" value="ABC_TRANSPORTER_2"/>
    <property type="match status" value="1"/>
</dbReference>
<proteinExistence type="predicted"/>
<dbReference type="SMART" id="SM00382">
    <property type="entry name" value="AAA"/>
    <property type="match status" value="1"/>
</dbReference>
<dbReference type="InterPro" id="IPR013525">
    <property type="entry name" value="ABC2_TM"/>
</dbReference>
<feature type="domain" description="ABC transporter" evidence="9">
    <location>
        <begin position="78"/>
        <end position="331"/>
    </location>
</feature>
<protein>
    <submittedName>
        <fullName evidence="10">White-brown complex homolog protein 30</fullName>
    </submittedName>
</protein>
<reference evidence="10" key="1">
    <citation type="submission" date="2020-06" db="EMBL/GenBank/DDBJ databases">
        <authorList>
            <consortium name="Plant Systems Biology data submission"/>
        </authorList>
    </citation>
    <scope>NUCLEOTIDE SEQUENCE</scope>
    <source>
        <strain evidence="10">D6</strain>
    </source>
</reference>
<evidence type="ECO:0000256" key="3">
    <source>
        <dbReference type="ARBA" id="ARBA00022692"/>
    </source>
</evidence>
<comment type="caution">
    <text evidence="10">The sequence shown here is derived from an EMBL/GenBank/DDBJ whole genome shotgun (WGS) entry which is preliminary data.</text>
</comment>
<keyword evidence="4" id="KW-0547">Nucleotide-binding</keyword>
<feature type="transmembrane region" description="Helical" evidence="8">
    <location>
        <begin position="419"/>
        <end position="438"/>
    </location>
</feature>
<dbReference type="Gene3D" id="3.40.50.300">
    <property type="entry name" value="P-loop containing nucleotide triphosphate hydrolases"/>
    <property type="match status" value="1"/>
</dbReference>
<name>A0A9N8HBT3_9STRA</name>
<keyword evidence="6 8" id="KW-1133">Transmembrane helix</keyword>
<gene>
    <name evidence="10" type="ORF">SEMRO_351_G123960.1</name>
</gene>
<evidence type="ECO:0000256" key="5">
    <source>
        <dbReference type="ARBA" id="ARBA00022840"/>
    </source>
</evidence>
<dbReference type="AlphaFoldDB" id="A0A9N8HBT3"/>
<dbReference type="SUPFAM" id="SSF52540">
    <property type="entry name" value="P-loop containing nucleoside triphosphate hydrolases"/>
    <property type="match status" value="1"/>
</dbReference>
<dbReference type="InterPro" id="IPR050352">
    <property type="entry name" value="ABCG_transporters"/>
</dbReference>
<feature type="transmembrane region" description="Helical" evidence="8">
    <location>
        <begin position="458"/>
        <end position="480"/>
    </location>
</feature>
<dbReference type="InterPro" id="IPR003593">
    <property type="entry name" value="AAA+_ATPase"/>
</dbReference>
<evidence type="ECO:0000313" key="10">
    <source>
        <dbReference type="EMBL" id="CAB9508541.1"/>
    </source>
</evidence>
<keyword evidence="2" id="KW-0813">Transport</keyword>
<evidence type="ECO:0000313" key="11">
    <source>
        <dbReference type="Proteomes" id="UP001153069"/>
    </source>
</evidence>
<dbReference type="GO" id="GO:0005524">
    <property type="term" value="F:ATP binding"/>
    <property type="evidence" value="ECO:0007669"/>
    <property type="project" value="UniProtKB-KW"/>
</dbReference>
<organism evidence="10 11">
    <name type="scientific">Seminavis robusta</name>
    <dbReference type="NCBI Taxonomy" id="568900"/>
    <lineage>
        <taxon>Eukaryota</taxon>
        <taxon>Sar</taxon>
        <taxon>Stramenopiles</taxon>
        <taxon>Ochrophyta</taxon>
        <taxon>Bacillariophyta</taxon>
        <taxon>Bacillariophyceae</taxon>
        <taxon>Bacillariophycidae</taxon>
        <taxon>Naviculales</taxon>
        <taxon>Naviculaceae</taxon>
        <taxon>Seminavis</taxon>
    </lineage>
</organism>
<feature type="transmembrane region" description="Helical" evidence="8">
    <location>
        <begin position="534"/>
        <end position="555"/>
    </location>
</feature>
<dbReference type="PANTHER" id="PTHR48041">
    <property type="entry name" value="ABC TRANSPORTER G FAMILY MEMBER 28"/>
    <property type="match status" value="1"/>
</dbReference>
<keyword evidence="7 8" id="KW-0472">Membrane</keyword>
<accession>A0A9N8HBT3</accession>
<feature type="transmembrane region" description="Helical" evidence="8">
    <location>
        <begin position="562"/>
        <end position="584"/>
    </location>
</feature>
<feature type="transmembrane region" description="Helical" evidence="8">
    <location>
        <begin position="506"/>
        <end position="528"/>
    </location>
</feature>
<feature type="transmembrane region" description="Helical" evidence="8">
    <location>
        <begin position="638"/>
        <end position="659"/>
    </location>
</feature>
<evidence type="ECO:0000256" key="7">
    <source>
        <dbReference type="ARBA" id="ARBA00023136"/>
    </source>
</evidence>
<dbReference type="Proteomes" id="UP001153069">
    <property type="component" value="Unassembled WGS sequence"/>
</dbReference>
<keyword evidence="11" id="KW-1185">Reference proteome</keyword>
<dbReference type="PANTHER" id="PTHR48041:SF139">
    <property type="entry name" value="PROTEIN SCARLET"/>
    <property type="match status" value="1"/>
</dbReference>
<evidence type="ECO:0000256" key="2">
    <source>
        <dbReference type="ARBA" id="ARBA00022448"/>
    </source>
</evidence>
<dbReference type="OrthoDB" id="190880at2759"/>
<dbReference type="GO" id="GO:0140359">
    <property type="term" value="F:ABC-type transporter activity"/>
    <property type="evidence" value="ECO:0007669"/>
    <property type="project" value="InterPro"/>
</dbReference>
<dbReference type="Pfam" id="PF00005">
    <property type="entry name" value="ABC_tran"/>
    <property type="match status" value="1"/>
</dbReference>
<sequence>MESKKGRMWEDVVPHNNIDVDTLLREDTEEFMKEDEIGMNGVPVVFADVEEVEEPIKEAPINDGPMVAPFKDKKDARLHWENVELTFDKGGKTDKFTILNGVWGEAPQGEVSAIMGPSGSGKTSLLNVLSGRMTSSTAFVTVNAEQVTWNGRKLDVTALATRQTFAFVAQDDSLPITATPREAIMFSARLRLEKDKTEEELVEITNKMLDELHLDSCADTIVGGALLKGISGGERKRTSVGVELVCKPKLIFLDEPTSGLDSFNALELVQVLKDVALEESASVILTIHQPSSEIWELFDRLTLLNRGRVMYEGRRDKAMPKFAACGFPLPPQYNPADWVMNVAQTQKTEQLEQAGFFPINDFSTDGLAKMLRDSEISDGISDGFNFASVKQQDRVGMVAQTKFLFIREIQNFRRNVHPLRTRTGMTLLIALLAGVLFFDAAKADFSLLTSFVDLNTAFGALLLALMSTMFSTVLPVLVSFPEERPVFLREYSTGCYSVPAYFASRFVMEVLVTAFQMTIGTLIQYFMVGYQMNYGLFWLVTYVMAMTSTALGVMIGSSVADASVAIEMLPAVFMPQILFSGFFIPKENMPDWLSWLTYIYPLNYAVRLVLVYEFGDNCDSFICEELLRRVDANSEDTWWYWLILVAQFFFFRLLALFILHRKAQKFY</sequence>
<comment type="subcellular location">
    <subcellularLocation>
        <location evidence="1">Membrane</location>
        <topology evidence="1">Multi-pass membrane protein</topology>
    </subcellularLocation>
</comment>
<dbReference type="Pfam" id="PF01061">
    <property type="entry name" value="ABC2_membrane"/>
    <property type="match status" value="1"/>
</dbReference>
<evidence type="ECO:0000259" key="9">
    <source>
        <dbReference type="PROSITE" id="PS50893"/>
    </source>
</evidence>
<dbReference type="InterPro" id="IPR027417">
    <property type="entry name" value="P-loop_NTPase"/>
</dbReference>
<evidence type="ECO:0000256" key="6">
    <source>
        <dbReference type="ARBA" id="ARBA00022989"/>
    </source>
</evidence>
<evidence type="ECO:0000256" key="4">
    <source>
        <dbReference type="ARBA" id="ARBA00022741"/>
    </source>
</evidence>
<keyword evidence="3 8" id="KW-0812">Transmembrane</keyword>
<evidence type="ECO:0000256" key="1">
    <source>
        <dbReference type="ARBA" id="ARBA00004141"/>
    </source>
</evidence>
<dbReference type="EMBL" id="CAICTM010000350">
    <property type="protein sequence ID" value="CAB9508541.1"/>
    <property type="molecule type" value="Genomic_DNA"/>
</dbReference>
<dbReference type="GO" id="GO:0016887">
    <property type="term" value="F:ATP hydrolysis activity"/>
    <property type="evidence" value="ECO:0007669"/>
    <property type="project" value="InterPro"/>
</dbReference>
<dbReference type="InterPro" id="IPR003439">
    <property type="entry name" value="ABC_transporter-like_ATP-bd"/>
</dbReference>